<dbReference type="STRING" id="1356854.N007_06055"/>
<proteinExistence type="inferred from homology"/>
<dbReference type="GO" id="GO:0050661">
    <property type="term" value="F:NADP binding"/>
    <property type="evidence" value="ECO:0007669"/>
    <property type="project" value="InterPro"/>
</dbReference>
<dbReference type="NCBIfam" id="TIGR00227">
    <property type="entry name" value="ribD_Cterm"/>
    <property type="match status" value="1"/>
</dbReference>
<evidence type="ECO:0000256" key="9">
    <source>
        <dbReference type="ARBA" id="ARBA00022833"/>
    </source>
</evidence>
<keyword evidence="8 15" id="KW-0378">Hydrolase</keyword>
<feature type="binding site" evidence="17">
    <location>
        <position position="155"/>
    </location>
    <ligand>
        <name>NADP(+)</name>
        <dbReference type="ChEBI" id="CHEBI:58349"/>
    </ligand>
</feature>
<organism evidence="19 20">
    <name type="scientific">Alicyclobacillus acidoterrestris (strain ATCC 49025 / DSM 3922 / CIP 106132 / NCIMB 13137 / GD3B)</name>
    <dbReference type="NCBI Taxonomy" id="1356854"/>
    <lineage>
        <taxon>Bacteria</taxon>
        <taxon>Bacillati</taxon>
        <taxon>Bacillota</taxon>
        <taxon>Bacilli</taxon>
        <taxon>Bacillales</taxon>
        <taxon>Alicyclobacillaceae</taxon>
        <taxon>Alicyclobacillus</taxon>
    </lineage>
</organism>
<feature type="binding site" evidence="17">
    <location>
        <position position="201"/>
    </location>
    <ligand>
        <name>NADP(+)</name>
        <dbReference type="ChEBI" id="CHEBI:58349"/>
    </ligand>
</feature>
<dbReference type="EMBL" id="CP080467">
    <property type="protein sequence ID" value="UNO48586.1"/>
    <property type="molecule type" value="Genomic_DNA"/>
</dbReference>
<dbReference type="Pfam" id="PF01872">
    <property type="entry name" value="RibD_C"/>
    <property type="match status" value="1"/>
</dbReference>
<dbReference type="PIRSF" id="PIRSF006769">
    <property type="entry name" value="RibD"/>
    <property type="match status" value="1"/>
</dbReference>
<evidence type="ECO:0000256" key="12">
    <source>
        <dbReference type="ARBA" id="ARBA00023268"/>
    </source>
</evidence>
<keyword evidence="12" id="KW-0511">Multifunctional enzyme</keyword>
<feature type="binding site" evidence="17">
    <location>
        <position position="185"/>
    </location>
    <ligand>
        <name>substrate</name>
    </ligand>
</feature>
<dbReference type="EC" id="3.5.4.26" evidence="15"/>
<keyword evidence="9 15" id="KW-0862">Zinc</keyword>
<dbReference type="InterPro" id="IPR050765">
    <property type="entry name" value="Riboflavin_Biosynth_HTPR"/>
</dbReference>
<comment type="similarity">
    <text evidence="4 15">In the N-terminal section; belongs to the cytidine and deoxycytidylate deaminase family.</text>
</comment>
<evidence type="ECO:0000256" key="2">
    <source>
        <dbReference type="ARBA" id="ARBA00004882"/>
    </source>
</evidence>
<evidence type="ECO:0000256" key="5">
    <source>
        <dbReference type="ARBA" id="ARBA00007417"/>
    </source>
</evidence>
<evidence type="ECO:0000256" key="16">
    <source>
        <dbReference type="PIRSR" id="PIRSR006769-1"/>
    </source>
</evidence>
<evidence type="ECO:0000256" key="8">
    <source>
        <dbReference type="ARBA" id="ARBA00022801"/>
    </source>
</evidence>
<comment type="similarity">
    <text evidence="5 15">In the C-terminal section; belongs to the HTP reductase family.</text>
</comment>
<feature type="binding site" evidence="17">
    <location>
        <position position="301"/>
    </location>
    <ligand>
        <name>substrate</name>
    </ligand>
</feature>
<dbReference type="InterPro" id="IPR024072">
    <property type="entry name" value="DHFR-like_dom_sf"/>
</dbReference>
<dbReference type="Gene3D" id="3.40.430.10">
    <property type="entry name" value="Dihydrofolate Reductase, subunit A"/>
    <property type="match status" value="1"/>
</dbReference>
<dbReference type="RefSeq" id="WP_021296253.1">
    <property type="nucleotide sequence ID" value="NZ_AURB01000125.1"/>
</dbReference>
<protein>
    <recommendedName>
        <fullName evidence="15">Riboflavin biosynthesis protein RibD</fullName>
    </recommendedName>
    <domain>
        <recommendedName>
            <fullName evidence="15">Diaminohydroxyphosphoribosylaminopyrimidine deaminase</fullName>
            <shortName evidence="15">DRAP deaminase</shortName>
            <ecNumber evidence="15">3.5.4.26</ecNumber>
        </recommendedName>
        <alternativeName>
            <fullName evidence="15">Riboflavin-specific deaminase</fullName>
        </alternativeName>
    </domain>
    <domain>
        <recommendedName>
            <fullName evidence="15">5-amino-6-(5-phosphoribosylamino)uracil reductase</fullName>
            <ecNumber evidence="15">1.1.1.193</ecNumber>
        </recommendedName>
        <alternativeName>
            <fullName evidence="15">HTP reductase</fullName>
        </alternativeName>
    </domain>
</protein>
<dbReference type="GO" id="GO:0008270">
    <property type="term" value="F:zinc ion binding"/>
    <property type="evidence" value="ECO:0007669"/>
    <property type="project" value="InterPro"/>
</dbReference>
<dbReference type="NCBIfam" id="TIGR00326">
    <property type="entry name" value="eubact_ribD"/>
    <property type="match status" value="1"/>
</dbReference>
<comment type="catalytic activity">
    <reaction evidence="14 15">
        <text>2,5-diamino-6-hydroxy-4-(5-phosphoribosylamino)-pyrimidine + H2O + H(+) = 5-amino-6-(5-phospho-D-ribosylamino)uracil + NH4(+)</text>
        <dbReference type="Rhea" id="RHEA:21868"/>
        <dbReference type="ChEBI" id="CHEBI:15377"/>
        <dbReference type="ChEBI" id="CHEBI:15378"/>
        <dbReference type="ChEBI" id="CHEBI:28938"/>
        <dbReference type="ChEBI" id="CHEBI:58453"/>
        <dbReference type="ChEBI" id="CHEBI:58614"/>
        <dbReference type="EC" id="3.5.4.26"/>
    </reaction>
</comment>
<evidence type="ECO:0000313" key="19">
    <source>
        <dbReference type="EMBL" id="UNO48586.1"/>
    </source>
</evidence>
<evidence type="ECO:0000256" key="14">
    <source>
        <dbReference type="ARBA" id="ARBA00049886"/>
    </source>
</evidence>
<feature type="binding site" evidence="18">
    <location>
        <position position="85"/>
    </location>
    <ligand>
        <name>Zn(2+)</name>
        <dbReference type="ChEBI" id="CHEBI:29105"/>
        <note>catalytic</note>
    </ligand>
</feature>
<keyword evidence="11 15" id="KW-0560">Oxidoreductase</keyword>
<keyword evidence="6 15" id="KW-0686">Riboflavin biosynthesis</keyword>
<dbReference type="InterPro" id="IPR016193">
    <property type="entry name" value="Cytidine_deaminase-like"/>
</dbReference>
<evidence type="ECO:0000256" key="6">
    <source>
        <dbReference type="ARBA" id="ARBA00022619"/>
    </source>
</evidence>
<comment type="pathway">
    <text evidence="3 15">Cofactor biosynthesis; riboflavin biosynthesis; 5-amino-6-(D-ribitylamino)uracil from GTP: step 3/4.</text>
</comment>
<evidence type="ECO:0000256" key="4">
    <source>
        <dbReference type="ARBA" id="ARBA00005259"/>
    </source>
</evidence>
<dbReference type="CDD" id="cd01284">
    <property type="entry name" value="Riboflavin_deaminase-reductase"/>
    <property type="match status" value="1"/>
</dbReference>
<comment type="catalytic activity">
    <reaction evidence="13 15">
        <text>5-amino-6-(5-phospho-D-ribitylamino)uracil + NADP(+) = 5-amino-6-(5-phospho-D-ribosylamino)uracil + NADPH + H(+)</text>
        <dbReference type="Rhea" id="RHEA:17845"/>
        <dbReference type="ChEBI" id="CHEBI:15378"/>
        <dbReference type="ChEBI" id="CHEBI:57783"/>
        <dbReference type="ChEBI" id="CHEBI:58349"/>
        <dbReference type="ChEBI" id="CHEBI:58421"/>
        <dbReference type="ChEBI" id="CHEBI:58453"/>
        <dbReference type="EC" id="1.1.1.193"/>
    </reaction>
</comment>
<dbReference type="InterPro" id="IPR002734">
    <property type="entry name" value="RibDG_C"/>
</dbReference>
<dbReference type="PANTHER" id="PTHR38011">
    <property type="entry name" value="DIHYDROFOLATE REDUCTASE FAMILY PROTEIN (AFU_ORTHOLOGUE AFUA_8G06820)"/>
    <property type="match status" value="1"/>
</dbReference>
<feature type="binding site" evidence="18">
    <location>
        <position position="51"/>
    </location>
    <ligand>
        <name>Zn(2+)</name>
        <dbReference type="ChEBI" id="CHEBI:29105"/>
        <note>catalytic</note>
    </ligand>
</feature>
<feature type="binding site" evidence="17">
    <location>
        <position position="227"/>
    </location>
    <ligand>
        <name>NADP(+)</name>
        <dbReference type="ChEBI" id="CHEBI:58349"/>
    </ligand>
</feature>
<dbReference type="SUPFAM" id="SSF53927">
    <property type="entry name" value="Cytidine deaminase-like"/>
    <property type="match status" value="1"/>
</dbReference>
<dbReference type="GO" id="GO:0009231">
    <property type="term" value="P:riboflavin biosynthetic process"/>
    <property type="evidence" value="ECO:0007669"/>
    <property type="project" value="UniProtKB-KW"/>
</dbReference>
<accession>T0D7N1</accession>
<dbReference type="EC" id="1.1.1.193" evidence="15"/>
<evidence type="ECO:0000256" key="18">
    <source>
        <dbReference type="PIRSR" id="PIRSR006769-3"/>
    </source>
</evidence>
<dbReference type="InterPro" id="IPR016192">
    <property type="entry name" value="APOBEC/CMP_deaminase_Zn-bd"/>
</dbReference>
<dbReference type="OrthoDB" id="9800865at2"/>
<keyword evidence="20" id="KW-1185">Reference proteome</keyword>
<dbReference type="PROSITE" id="PS51747">
    <property type="entry name" value="CYT_DCMP_DEAMINASES_2"/>
    <property type="match status" value="1"/>
</dbReference>
<dbReference type="SUPFAM" id="SSF53597">
    <property type="entry name" value="Dihydrofolate reductase-like"/>
    <property type="match status" value="1"/>
</dbReference>
<comment type="pathway">
    <text evidence="2 15">Cofactor biosynthesis; riboflavin biosynthesis; 5-amino-6-(D-ribitylamino)uracil from GTP: step 2/4.</text>
</comment>
<feature type="binding site" evidence="17">
    <location>
        <position position="208"/>
    </location>
    <ligand>
        <name>substrate</name>
    </ligand>
</feature>
<keyword evidence="7 15" id="KW-0479">Metal-binding</keyword>
<evidence type="ECO:0000256" key="11">
    <source>
        <dbReference type="ARBA" id="ARBA00023002"/>
    </source>
</evidence>
<dbReference type="Gene3D" id="3.40.140.10">
    <property type="entry name" value="Cytidine Deaminase, domain 2"/>
    <property type="match status" value="1"/>
</dbReference>
<evidence type="ECO:0000256" key="3">
    <source>
        <dbReference type="ARBA" id="ARBA00004910"/>
    </source>
</evidence>
<dbReference type="eggNOG" id="COG1985">
    <property type="taxonomic scope" value="Bacteria"/>
</dbReference>
<dbReference type="InterPro" id="IPR011549">
    <property type="entry name" value="RibD_C"/>
</dbReference>
<feature type="binding site" evidence="17">
    <location>
        <position position="197"/>
    </location>
    <ligand>
        <name>NADP(+)</name>
        <dbReference type="ChEBI" id="CHEBI:58349"/>
    </ligand>
</feature>
<comment type="cofactor">
    <cofactor evidence="15 18">
        <name>Zn(2+)</name>
        <dbReference type="ChEBI" id="CHEBI:29105"/>
    </cofactor>
    <text evidence="15 18">Binds 1 zinc ion.</text>
</comment>
<dbReference type="InterPro" id="IPR004794">
    <property type="entry name" value="Eubact_RibD"/>
</dbReference>
<dbReference type="FunFam" id="3.40.140.10:FF:000025">
    <property type="entry name" value="Riboflavin biosynthesis protein RibD"/>
    <property type="match status" value="1"/>
</dbReference>
<gene>
    <name evidence="19" type="primary">ribD</name>
    <name evidence="19" type="ORF">K1I37_18285</name>
</gene>
<accession>A0A9E6ZJM8</accession>
<dbReference type="GO" id="GO:0008835">
    <property type="term" value="F:diaminohydroxyphosphoribosylaminopyrimidine deaminase activity"/>
    <property type="evidence" value="ECO:0007669"/>
    <property type="project" value="UniProtKB-EC"/>
</dbReference>
<dbReference type="Proteomes" id="UP000829401">
    <property type="component" value="Chromosome"/>
</dbReference>
<evidence type="ECO:0000256" key="15">
    <source>
        <dbReference type="PIRNR" id="PIRNR006769"/>
    </source>
</evidence>
<dbReference type="eggNOG" id="COG0117">
    <property type="taxonomic scope" value="Bacteria"/>
</dbReference>
<dbReference type="InterPro" id="IPR002125">
    <property type="entry name" value="CMP_dCMP_dom"/>
</dbReference>
<dbReference type="Pfam" id="PF00383">
    <property type="entry name" value="dCMP_cyt_deam_1"/>
    <property type="match status" value="1"/>
</dbReference>
<evidence type="ECO:0000256" key="1">
    <source>
        <dbReference type="ARBA" id="ARBA00002151"/>
    </source>
</evidence>
<sequence length="380" mass="40197">MTPDEGFMRMAIDVAKIGQSQTSPNPLVGALVVRDGVVVGQGAHLRAGGPHAEVHALRMAGDLAEGATMYVTLEPCNHYGRTPPCTEAILQAGVSRVVIASVDHDPRTKNLGISRLRDAGVEVQVGVLQDEAQALNKAFFHRVDTGRPYVVYKAAMTLSGHVAADTGHSQYVTGPAARAQVQQLRRNHPAIAVGIETVLADAPRLTVRDETGAATGILQPTRVIFDSHLRIPVSAKLLDEPGRTIVITTEQAACDHSEKLSQLTAIGEVEVIPVAQSAGHLDLAEGLAAVADRGCNSLLLEGGPRLAAAFFERQLVDEVVIYIAPKLLMSGKSALAGSPSTYMGEAISLRDIQVEAVNGDWKFTAAVDYGAAKDAADEMR</sequence>
<dbReference type="AlphaFoldDB" id="T0D7N1"/>
<dbReference type="KEGG" id="aaco:K1I37_18285"/>
<feature type="binding site" evidence="17">
    <location>
        <position position="205"/>
    </location>
    <ligand>
        <name>substrate</name>
    </ligand>
</feature>
<dbReference type="PROSITE" id="PS00903">
    <property type="entry name" value="CYT_DCMP_DEAMINASES_1"/>
    <property type="match status" value="1"/>
</dbReference>
<feature type="binding site" evidence="17">
    <location>
        <position position="169"/>
    </location>
    <ligand>
        <name>NADP(+)</name>
        <dbReference type="ChEBI" id="CHEBI:58349"/>
    </ligand>
</feature>
<reference evidence="20" key="1">
    <citation type="journal article" date="2022" name="G3 (Bethesda)">
        <title>Unveiling the complete genome sequence of Alicyclobacillus acidoterrestris DSM 3922T, a taint-producing strain.</title>
        <authorList>
            <person name="Leonardo I.C."/>
            <person name="Barreto Crespo M.T."/>
            <person name="Gaspar F.B."/>
        </authorList>
    </citation>
    <scope>NUCLEOTIDE SEQUENCE [LARGE SCALE GENOMIC DNA]</scope>
    <source>
        <strain evidence="20">DSM 3922</strain>
    </source>
</reference>
<evidence type="ECO:0000313" key="20">
    <source>
        <dbReference type="Proteomes" id="UP000829401"/>
    </source>
</evidence>
<evidence type="ECO:0000256" key="10">
    <source>
        <dbReference type="ARBA" id="ARBA00022857"/>
    </source>
</evidence>
<feature type="binding site" evidence="17">
    <location>
        <begin position="303"/>
        <end position="309"/>
    </location>
    <ligand>
        <name>NADP(+)</name>
        <dbReference type="ChEBI" id="CHEBI:58349"/>
    </ligand>
</feature>
<dbReference type="PANTHER" id="PTHR38011:SF7">
    <property type="entry name" value="2,5-DIAMINO-6-RIBOSYLAMINO-4(3H)-PYRIMIDINONE 5'-PHOSPHATE REDUCTASE"/>
    <property type="match status" value="1"/>
</dbReference>
<evidence type="ECO:0000256" key="7">
    <source>
        <dbReference type="ARBA" id="ARBA00022723"/>
    </source>
</evidence>
<name>T0D7N1_ALIAG</name>
<evidence type="ECO:0000256" key="17">
    <source>
        <dbReference type="PIRSR" id="PIRSR006769-2"/>
    </source>
</evidence>
<feature type="binding site" evidence="18">
    <location>
        <position position="76"/>
    </location>
    <ligand>
        <name>Zn(2+)</name>
        <dbReference type="ChEBI" id="CHEBI:29105"/>
        <note>catalytic</note>
    </ligand>
</feature>
<feature type="active site" description="Proton donor" evidence="16">
    <location>
        <position position="53"/>
    </location>
</feature>
<evidence type="ECO:0000256" key="13">
    <source>
        <dbReference type="ARBA" id="ARBA00049861"/>
    </source>
</evidence>
<keyword evidence="10 15" id="KW-0521">NADP</keyword>
<dbReference type="GO" id="GO:0008703">
    <property type="term" value="F:5-amino-6-(5-phosphoribosylamino)uracil reductase activity"/>
    <property type="evidence" value="ECO:0007669"/>
    <property type="project" value="UniProtKB-EC"/>
</dbReference>
<comment type="function">
    <text evidence="1 15">Converts 2,5-diamino-6-(ribosylamino)-4(3h)-pyrimidinone 5'-phosphate into 5-amino-6-(ribosylamino)-2,4(1h,3h)-pyrimidinedione 5'-phosphate.</text>
</comment>